<dbReference type="InterPro" id="IPR002654">
    <property type="entry name" value="Glyco_trans_25"/>
</dbReference>
<dbReference type="AlphaFoldDB" id="A0A9P1GJW5"/>
<dbReference type="EMBL" id="CAMXCT030005680">
    <property type="protein sequence ID" value="CAL4800346.1"/>
    <property type="molecule type" value="Genomic_DNA"/>
</dbReference>
<evidence type="ECO:0000313" key="5">
    <source>
        <dbReference type="Proteomes" id="UP001152797"/>
    </source>
</evidence>
<feature type="chain" id="PRO_5043272868" evidence="1">
    <location>
        <begin position="24"/>
        <end position="477"/>
    </location>
</feature>
<evidence type="ECO:0000313" key="3">
    <source>
        <dbReference type="EMBL" id="CAI4013034.1"/>
    </source>
</evidence>
<comment type="caution">
    <text evidence="3">The sequence shown here is derived from an EMBL/GenBank/DDBJ whole genome shotgun (WGS) entry which is preliminary data.</text>
</comment>
<dbReference type="Proteomes" id="UP001152797">
    <property type="component" value="Unassembled WGS sequence"/>
</dbReference>
<dbReference type="EMBL" id="CAMXCT010005680">
    <property type="protein sequence ID" value="CAI4013034.1"/>
    <property type="molecule type" value="Genomic_DNA"/>
</dbReference>
<sequence length="477" mass="53992">MSCTCHAIYVALLGAAFVNFSRCLEESDRQLQQTDWFEGFCNQDTSSPEGAVRSFQSIWPQSALQSCEKQPDAGSWIWPGRNWCWVAAKRHACYGHHTWYDAESVAYEEMRHNQKELKAEMQMLPHLPALQNAELCDKPVLGAELKPKEAKEQEQKLAAFHIQSAEAHFWFQRNVAVYVLNMPSATERWAQMSRRLQELEIHAKRLDGIDLSLGLDQAKKDGLVPNDWNFTAAKETMVRLLHKSSAAAAQRYLDNYGIGTVGCAAAHLRAMWQAASAWHSKKPLVLILEDDVWLEAVAFGVNLVEILLMPHKTTQTPLCCSSAVFEDDFKLKLRNLLRDEVPCDWDVISLRSQCPYGVCVTPHLTRVQPDGNEPEEMCRHGVNYGFYAMLYRADALIPVANALHRQIWNNSRPGCLANDVALAAISDRIAYYAVPSSQVPGFVQHTNRGSVRTELNHRGQAWLDLVLQKKQRYADKS</sequence>
<dbReference type="OrthoDB" id="431644at2759"/>
<gene>
    <name evidence="3" type="ORF">C1SCF055_LOCUS38040</name>
</gene>
<feature type="domain" description="Glycosyl transferase family 25" evidence="2">
    <location>
        <begin position="177"/>
        <end position="296"/>
    </location>
</feature>
<reference evidence="4 5" key="2">
    <citation type="submission" date="2024-05" db="EMBL/GenBank/DDBJ databases">
        <authorList>
            <person name="Chen Y."/>
            <person name="Shah S."/>
            <person name="Dougan E. K."/>
            <person name="Thang M."/>
            <person name="Chan C."/>
        </authorList>
    </citation>
    <scope>NUCLEOTIDE SEQUENCE [LARGE SCALE GENOMIC DNA]</scope>
</reference>
<organism evidence="3">
    <name type="scientific">Cladocopium goreaui</name>
    <dbReference type="NCBI Taxonomy" id="2562237"/>
    <lineage>
        <taxon>Eukaryota</taxon>
        <taxon>Sar</taxon>
        <taxon>Alveolata</taxon>
        <taxon>Dinophyceae</taxon>
        <taxon>Suessiales</taxon>
        <taxon>Symbiodiniaceae</taxon>
        <taxon>Cladocopium</taxon>
    </lineage>
</organism>
<reference evidence="3" key="1">
    <citation type="submission" date="2022-10" db="EMBL/GenBank/DDBJ databases">
        <authorList>
            <person name="Chen Y."/>
            <person name="Dougan E. K."/>
            <person name="Chan C."/>
            <person name="Rhodes N."/>
            <person name="Thang M."/>
        </authorList>
    </citation>
    <scope>NUCLEOTIDE SEQUENCE</scope>
</reference>
<dbReference type="EMBL" id="CAMXCT020005680">
    <property type="protein sequence ID" value="CAL1166409.1"/>
    <property type="molecule type" value="Genomic_DNA"/>
</dbReference>
<protein>
    <submittedName>
        <fullName evidence="4">Hexosyltransferase</fullName>
    </submittedName>
</protein>
<keyword evidence="5" id="KW-1185">Reference proteome</keyword>
<feature type="signal peptide" evidence="1">
    <location>
        <begin position="1"/>
        <end position="23"/>
    </location>
</feature>
<keyword evidence="1" id="KW-0732">Signal</keyword>
<proteinExistence type="predicted"/>
<evidence type="ECO:0000256" key="1">
    <source>
        <dbReference type="SAM" id="SignalP"/>
    </source>
</evidence>
<dbReference type="Pfam" id="PF01755">
    <property type="entry name" value="Glyco_transf_25"/>
    <property type="match status" value="1"/>
</dbReference>
<accession>A0A9P1GJW5</accession>
<evidence type="ECO:0000259" key="2">
    <source>
        <dbReference type="Pfam" id="PF01755"/>
    </source>
</evidence>
<name>A0A9P1GJW5_9DINO</name>
<evidence type="ECO:0000313" key="4">
    <source>
        <dbReference type="EMBL" id="CAL4800346.1"/>
    </source>
</evidence>